<organism evidence="2 3">
    <name type="scientific">Mesobacillus selenatarsenatis (strain DSM 18680 / JCM 14380 / FERM P-15431 / SF-1)</name>
    <dbReference type="NCBI Taxonomy" id="1321606"/>
    <lineage>
        <taxon>Bacteria</taxon>
        <taxon>Bacillati</taxon>
        <taxon>Bacillota</taxon>
        <taxon>Bacilli</taxon>
        <taxon>Bacillales</taxon>
        <taxon>Bacillaceae</taxon>
        <taxon>Mesobacillus</taxon>
    </lineage>
</organism>
<evidence type="ECO:0000313" key="3">
    <source>
        <dbReference type="Proteomes" id="UP000031014"/>
    </source>
</evidence>
<evidence type="ECO:0000313" key="2">
    <source>
        <dbReference type="EMBL" id="GAM15647.1"/>
    </source>
</evidence>
<dbReference type="Proteomes" id="UP000031014">
    <property type="component" value="Unassembled WGS sequence"/>
</dbReference>
<name>A0A0A8X9E0_MESS1</name>
<dbReference type="STRING" id="1321606.SAMD00020551_3804"/>
<evidence type="ECO:0000256" key="1">
    <source>
        <dbReference type="SAM" id="MobiDB-lite"/>
    </source>
</evidence>
<protein>
    <submittedName>
        <fullName evidence="2">Uncharacterized protein</fullName>
    </submittedName>
</protein>
<feature type="compositionally biased region" description="Polar residues" evidence="1">
    <location>
        <begin position="32"/>
        <end position="42"/>
    </location>
</feature>
<dbReference type="RefSeq" id="WP_269745767.1">
    <property type="nucleotide sequence ID" value="NZ_BASE01000089.1"/>
</dbReference>
<dbReference type="AlphaFoldDB" id="A0A0A8X9E0"/>
<gene>
    <name evidence="2" type="ORF">SAMD00020551_3804</name>
</gene>
<accession>A0A0A8X9E0</accession>
<comment type="caution">
    <text evidence="2">The sequence shown here is derived from an EMBL/GenBank/DDBJ whole genome shotgun (WGS) entry which is preliminary data.</text>
</comment>
<sequence length="42" mass="4640">MNEKEISQPNVRLGGKIAKEKGRTNGELGNDQDINSAKSRKK</sequence>
<dbReference type="EMBL" id="BASE01000089">
    <property type="protein sequence ID" value="GAM15647.1"/>
    <property type="molecule type" value="Genomic_DNA"/>
</dbReference>
<feature type="region of interest" description="Disordered" evidence="1">
    <location>
        <begin position="1"/>
        <end position="42"/>
    </location>
</feature>
<reference evidence="2 3" key="1">
    <citation type="submission" date="2013-06" db="EMBL/GenBank/DDBJ databases">
        <title>Whole genome shotgun sequence of Bacillus selenatarsenatis SF-1.</title>
        <authorList>
            <person name="Kuroda M."/>
            <person name="Sei K."/>
            <person name="Yamashita M."/>
            <person name="Ike M."/>
        </authorList>
    </citation>
    <scope>NUCLEOTIDE SEQUENCE [LARGE SCALE GENOMIC DNA]</scope>
    <source>
        <strain evidence="2 3">SF-1</strain>
    </source>
</reference>
<keyword evidence="3" id="KW-1185">Reference proteome</keyword>
<proteinExistence type="predicted"/>